<dbReference type="AlphaFoldDB" id="A0A5J4RHF6"/>
<reference evidence="1" key="1">
    <citation type="submission" date="2019-03" db="EMBL/GenBank/DDBJ databases">
        <title>Single cell metagenomics reveals metabolic interactions within the superorganism composed of flagellate Streblomastix strix and complex community of Bacteroidetes bacteria on its surface.</title>
        <authorList>
            <person name="Treitli S.C."/>
            <person name="Kolisko M."/>
            <person name="Husnik F."/>
            <person name="Keeling P."/>
            <person name="Hampl V."/>
        </authorList>
    </citation>
    <scope>NUCLEOTIDE SEQUENCE</scope>
    <source>
        <strain evidence="1">STM</strain>
    </source>
</reference>
<evidence type="ECO:0008006" key="2">
    <source>
        <dbReference type="Google" id="ProtNLM"/>
    </source>
</evidence>
<name>A0A5J4RHF6_9ZZZZ</name>
<accession>A0A5J4RHF6</accession>
<dbReference type="PROSITE" id="PS51257">
    <property type="entry name" value="PROKAR_LIPOPROTEIN"/>
    <property type="match status" value="1"/>
</dbReference>
<dbReference type="Gene3D" id="2.60.120.1350">
    <property type="entry name" value="Protein of unknown function DUF4465"/>
    <property type="match status" value="1"/>
</dbReference>
<organism evidence="1">
    <name type="scientific">termite gut metagenome</name>
    <dbReference type="NCBI Taxonomy" id="433724"/>
    <lineage>
        <taxon>unclassified sequences</taxon>
        <taxon>metagenomes</taxon>
        <taxon>organismal metagenomes</taxon>
    </lineage>
</organism>
<dbReference type="Pfam" id="PF14717">
    <property type="entry name" value="DUF4465"/>
    <property type="match status" value="1"/>
</dbReference>
<proteinExistence type="predicted"/>
<protein>
    <recommendedName>
        <fullName evidence="2">DUF4465 domain-containing protein</fullName>
    </recommendedName>
</protein>
<comment type="caution">
    <text evidence="1">The sequence shown here is derived from an EMBL/GenBank/DDBJ whole genome shotgun (WGS) entry which is preliminary data.</text>
</comment>
<evidence type="ECO:0000313" key="1">
    <source>
        <dbReference type="EMBL" id="KAA6332735.1"/>
    </source>
</evidence>
<dbReference type="EMBL" id="SNRY01001201">
    <property type="protein sequence ID" value="KAA6332735.1"/>
    <property type="molecule type" value="Genomic_DNA"/>
</dbReference>
<sequence>MKKLHLLLLLVSVFIFSGCQKDDEKETIVINFEGLLNGTNQEFTTSNGIKVNDDDYYYKANFKEPSDILQFDHYYAPWGFGGGFTYTNYTDVTTPGSSNLSAITGKGQSGSIYLTSNTNNFTPARITNLQPDKYKFAGAWVTNSTYAYLAVKEGDDGYEEVKAFTAGDYFILTAEGYDFSGKSIGKVDFYLADFRNGKSDIVNTWTWVNFTPIASAEYIEFEMSSTDNNQQGMLTPSYFCMDDVTLTEK</sequence>
<gene>
    <name evidence="1" type="ORF">EZS27_018784</name>
</gene>
<dbReference type="InterPro" id="IPR027828">
    <property type="entry name" value="DUF4465"/>
</dbReference>